<feature type="transmembrane region" description="Helical" evidence="6">
    <location>
        <begin position="108"/>
        <end position="130"/>
    </location>
</feature>
<keyword evidence="8" id="KW-1185">Reference proteome</keyword>
<evidence type="ECO:0000256" key="3">
    <source>
        <dbReference type="ARBA" id="ARBA00022692"/>
    </source>
</evidence>
<evidence type="ECO:0000256" key="2">
    <source>
        <dbReference type="ARBA" id="ARBA00022475"/>
    </source>
</evidence>
<evidence type="ECO:0000256" key="5">
    <source>
        <dbReference type="ARBA" id="ARBA00023136"/>
    </source>
</evidence>
<proteinExistence type="predicted"/>
<evidence type="ECO:0000256" key="4">
    <source>
        <dbReference type="ARBA" id="ARBA00022989"/>
    </source>
</evidence>
<feature type="transmembrane region" description="Helical" evidence="6">
    <location>
        <begin position="332"/>
        <end position="353"/>
    </location>
</feature>
<dbReference type="GO" id="GO:0005886">
    <property type="term" value="C:plasma membrane"/>
    <property type="evidence" value="ECO:0007669"/>
    <property type="project" value="UniProtKB-SubCell"/>
</dbReference>
<feature type="transmembrane region" description="Helical" evidence="6">
    <location>
        <begin position="360"/>
        <end position="380"/>
    </location>
</feature>
<dbReference type="OrthoDB" id="3246647at2"/>
<feature type="transmembrane region" description="Helical" evidence="6">
    <location>
        <begin position="251"/>
        <end position="272"/>
    </location>
</feature>
<feature type="transmembrane region" description="Helical" evidence="6">
    <location>
        <begin position="81"/>
        <end position="102"/>
    </location>
</feature>
<comment type="caution">
    <text evidence="7">The sequence shown here is derived from an EMBL/GenBank/DDBJ whole genome shotgun (WGS) entry which is preliminary data.</text>
</comment>
<dbReference type="InterPro" id="IPR050833">
    <property type="entry name" value="Poly_Biosynth_Transport"/>
</dbReference>
<feature type="transmembrane region" description="Helical" evidence="6">
    <location>
        <begin position="386"/>
        <end position="409"/>
    </location>
</feature>
<feature type="transmembrane region" description="Helical" evidence="6">
    <location>
        <begin position="18"/>
        <end position="38"/>
    </location>
</feature>
<evidence type="ECO:0000313" key="8">
    <source>
        <dbReference type="Proteomes" id="UP000271272"/>
    </source>
</evidence>
<feature type="transmembrane region" description="Helical" evidence="6">
    <location>
        <begin position="151"/>
        <end position="168"/>
    </location>
</feature>
<organism evidence="7 8">
    <name type="scientific">Actinomyces bowdenii</name>
    <dbReference type="NCBI Taxonomy" id="131109"/>
    <lineage>
        <taxon>Bacteria</taxon>
        <taxon>Bacillati</taxon>
        <taxon>Actinomycetota</taxon>
        <taxon>Actinomycetes</taxon>
        <taxon>Actinomycetales</taxon>
        <taxon>Actinomycetaceae</taxon>
        <taxon>Actinomyces</taxon>
    </lineage>
</organism>
<keyword evidence="3 6" id="KW-0812">Transmembrane</keyword>
<keyword evidence="2" id="KW-1003">Cell membrane</keyword>
<keyword evidence="4 6" id="KW-1133">Transmembrane helix</keyword>
<dbReference type="PANTHER" id="PTHR30250:SF11">
    <property type="entry name" value="O-ANTIGEN TRANSPORTER-RELATED"/>
    <property type="match status" value="1"/>
</dbReference>
<protein>
    <submittedName>
        <fullName evidence="7">Lipopolysaccharide biosynthesis protein</fullName>
    </submittedName>
</protein>
<dbReference type="Proteomes" id="UP000271272">
    <property type="component" value="Unassembled WGS sequence"/>
</dbReference>
<dbReference type="PANTHER" id="PTHR30250">
    <property type="entry name" value="PST FAMILY PREDICTED COLANIC ACID TRANSPORTER"/>
    <property type="match status" value="1"/>
</dbReference>
<evidence type="ECO:0000256" key="6">
    <source>
        <dbReference type="SAM" id="Phobius"/>
    </source>
</evidence>
<feature type="transmembrane region" description="Helical" evidence="6">
    <location>
        <begin position="213"/>
        <end position="231"/>
    </location>
</feature>
<comment type="subcellular location">
    <subcellularLocation>
        <location evidence="1">Cell membrane</location>
        <topology evidence="1">Multi-pass membrane protein</topology>
    </subcellularLocation>
</comment>
<reference evidence="7 8" key="1">
    <citation type="submission" date="2018-11" db="EMBL/GenBank/DDBJ databases">
        <title>Genomes From Bacteria Associated with the Canine Oral Cavity: a Test Case for Automated Genome-Based Taxonomic Assignment.</title>
        <authorList>
            <person name="Coil D.A."/>
            <person name="Jospin G."/>
            <person name="Darling A.E."/>
            <person name="Wallis C."/>
            <person name="Davis I.J."/>
            <person name="Harris S."/>
            <person name="Eisen J.A."/>
            <person name="Holcombe L.J."/>
            <person name="O'Flynn C."/>
        </authorList>
    </citation>
    <scope>NUCLEOTIDE SEQUENCE [LARGE SCALE GENOMIC DNA]</scope>
    <source>
        <strain evidence="7 8">OH5050</strain>
    </source>
</reference>
<evidence type="ECO:0000256" key="1">
    <source>
        <dbReference type="ARBA" id="ARBA00004651"/>
    </source>
</evidence>
<keyword evidence="5 6" id="KW-0472">Membrane</keyword>
<name>A0A3P1UR64_9ACTO</name>
<sequence>MHSDGPRASGAAPPRRDYLWNAAASLTGSLALVVMLAMVNRTAGIEALGLYSLAIGIGQLFQTLGMYEVRAYQATDVRRRFSMGVYLATRLVTVGLMVLGIIGNALWVSSTATTALVVIVVACLRVFDAFEDVFLAEFQRAGRLDLGGRASTLRTAVTVSAFCLALALTRDLAVSALVALPVSLLAVLAAFLPPARGLISRRPQWRARAIGGLLLECLPLFLASFLAMYLVNAPRYAIAAHLDLRAQGCFAIIYMPAVTINLLSLLVFRPLLTPMAVRWAQGDREAFTGLIRRGLATTTAVLPIVAAVAYPLGPPLLELILGQDVSGLRPELMVLLAGGALNAAAVILYYALTTMRHQRVVLLGYALAAATSWGLCRLLVPRAGLMGASAAYCASMGVLAAVFALLLVARMRGGAPGGA</sequence>
<feature type="transmembrane region" description="Helical" evidence="6">
    <location>
        <begin position="293"/>
        <end position="312"/>
    </location>
</feature>
<gene>
    <name evidence="7" type="ORF">EII10_11790</name>
</gene>
<accession>A0A3P1UR64</accession>
<dbReference type="RefSeq" id="WP_124934686.1">
    <property type="nucleotide sequence ID" value="NZ_RQZC01000030.1"/>
</dbReference>
<dbReference type="EMBL" id="RQZC01000030">
    <property type="protein sequence ID" value="RRD23655.1"/>
    <property type="molecule type" value="Genomic_DNA"/>
</dbReference>
<dbReference type="AlphaFoldDB" id="A0A3P1UR64"/>
<feature type="transmembrane region" description="Helical" evidence="6">
    <location>
        <begin position="50"/>
        <end position="69"/>
    </location>
</feature>
<evidence type="ECO:0000313" key="7">
    <source>
        <dbReference type="EMBL" id="RRD23655.1"/>
    </source>
</evidence>
<feature type="transmembrane region" description="Helical" evidence="6">
    <location>
        <begin position="174"/>
        <end position="192"/>
    </location>
</feature>